<name>A0A840I7K5_9PROT</name>
<feature type="transmembrane region" description="Helical" evidence="1">
    <location>
        <begin position="388"/>
        <end position="413"/>
    </location>
</feature>
<dbReference type="Pfam" id="PF02447">
    <property type="entry name" value="GntP_permease"/>
    <property type="match status" value="1"/>
</dbReference>
<dbReference type="PIRSF" id="PIRSF002746">
    <property type="entry name" value="Gluconate_transporter"/>
    <property type="match status" value="1"/>
</dbReference>
<keyword evidence="1" id="KW-1133">Transmembrane helix</keyword>
<keyword evidence="1" id="KW-0472">Membrane</keyword>
<dbReference type="NCBIfam" id="TIGR00791">
    <property type="entry name" value="gntP"/>
    <property type="match status" value="1"/>
</dbReference>
<feature type="transmembrane region" description="Helical" evidence="1">
    <location>
        <begin position="232"/>
        <end position="253"/>
    </location>
</feature>
<feature type="transmembrane region" description="Helical" evidence="1">
    <location>
        <begin position="177"/>
        <end position="196"/>
    </location>
</feature>
<feature type="transmembrane region" description="Helical" evidence="1">
    <location>
        <begin position="139"/>
        <end position="157"/>
    </location>
</feature>
<feature type="transmembrane region" description="Helical" evidence="1">
    <location>
        <begin position="56"/>
        <end position="78"/>
    </location>
</feature>
<keyword evidence="3" id="KW-1185">Reference proteome</keyword>
<proteinExistence type="predicted"/>
<dbReference type="Proteomes" id="UP000563524">
    <property type="component" value="Unassembled WGS sequence"/>
</dbReference>
<protein>
    <submittedName>
        <fullName evidence="2">Gnt-I system low-affinity gluconate transporter</fullName>
    </submittedName>
</protein>
<organism evidence="2 3">
    <name type="scientific">Parvularcula dongshanensis</name>
    <dbReference type="NCBI Taxonomy" id="1173995"/>
    <lineage>
        <taxon>Bacteria</taxon>
        <taxon>Pseudomonadati</taxon>
        <taxon>Pseudomonadota</taxon>
        <taxon>Alphaproteobacteria</taxon>
        <taxon>Parvularculales</taxon>
        <taxon>Parvularculaceae</taxon>
        <taxon>Parvularcula</taxon>
    </lineage>
</organism>
<feature type="transmembrane region" description="Helical" evidence="1">
    <location>
        <begin position="307"/>
        <end position="325"/>
    </location>
</feature>
<reference evidence="2 3" key="1">
    <citation type="submission" date="2020-08" db="EMBL/GenBank/DDBJ databases">
        <title>Genomic Encyclopedia of Type Strains, Phase IV (KMG-IV): sequencing the most valuable type-strain genomes for metagenomic binning, comparative biology and taxonomic classification.</title>
        <authorList>
            <person name="Goeker M."/>
        </authorList>
    </citation>
    <scope>NUCLEOTIDE SEQUENCE [LARGE SCALE GENOMIC DNA]</scope>
    <source>
        <strain evidence="2 3">DSM 102850</strain>
    </source>
</reference>
<comment type="caution">
    <text evidence="2">The sequence shown here is derived from an EMBL/GenBank/DDBJ whole genome shotgun (WGS) entry which is preliminary data.</text>
</comment>
<dbReference type="GO" id="GO:0015128">
    <property type="term" value="F:gluconate transmembrane transporter activity"/>
    <property type="evidence" value="ECO:0007669"/>
    <property type="project" value="InterPro"/>
</dbReference>
<sequence>MVLFPLLVTGAAVAALLVLVLWVRLPAFLSLILVSLGFGLTIGMTPTDVVESVRNGMGGTLGFVAVVVGLGAMMGALLEHSGGVDAISNTLLTRFGPERSPAALTLIGFLVSIPVFFDVALIILMPVLIGLSERTGRPLIGFAIPLLSGLAVTHAFVPPTPGPIAVAEILSADLGWVILFGALAGLPAAFVAGPVLGRALEKQKAFAEAGAPAHAAPVSVPADRQAAGFGEAMLVIFAPVALIVCATVTAAMVGEGTAGPVAQGLLFLGHPFTALMIACLLAWGLFGVRRGVPAPELREAMTRALEPAGLVVLVTGAGGAFKQVLVDSGAGRTLAEALMSGGMPVLAFAFLSAGIVRIAQGSATVAMITGAGLTAPVAELAGLSGPELGLVVVAIASGASLTSHVNDSGFWLVSRYLGLSEALTLRSWTVCTTLIGVTGFLVTCLISLFV</sequence>
<dbReference type="PANTHER" id="PTHR30354:SF25">
    <property type="entry name" value="INNER MEMBRANE PERMEASE YGBN"/>
    <property type="match status" value="1"/>
</dbReference>
<dbReference type="RefSeq" id="WP_183819018.1">
    <property type="nucleotide sequence ID" value="NZ_JACHOB010000005.1"/>
</dbReference>
<gene>
    <name evidence="2" type="ORF">GGQ59_002481</name>
</gene>
<evidence type="ECO:0000313" key="2">
    <source>
        <dbReference type="EMBL" id="MBB4659940.1"/>
    </source>
</evidence>
<dbReference type="PANTHER" id="PTHR30354">
    <property type="entry name" value="GNT FAMILY GLUCONATE TRANSPORTER"/>
    <property type="match status" value="1"/>
</dbReference>
<dbReference type="AlphaFoldDB" id="A0A840I7K5"/>
<feature type="transmembrane region" description="Helical" evidence="1">
    <location>
        <begin position="337"/>
        <end position="356"/>
    </location>
</feature>
<accession>A0A840I7K5</accession>
<feature type="transmembrane region" description="Helical" evidence="1">
    <location>
        <begin position="102"/>
        <end position="127"/>
    </location>
</feature>
<dbReference type="InterPro" id="IPR003474">
    <property type="entry name" value="Glcn_transporter"/>
</dbReference>
<dbReference type="EMBL" id="JACHOB010000005">
    <property type="protein sequence ID" value="MBB4659940.1"/>
    <property type="molecule type" value="Genomic_DNA"/>
</dbReference>
<evidence type="ECO:0000256" key="1">
    <source>
        <dbReference type="SAM" id="Phobius"/>
    </source>
</evidence>
<feature type="transmembrane region" description="Helical" evidence="1">
    <location>
        <begin position="24"/>
        <end position="44"/>
    </location>
</feature>
<feature type="transmembrane region" description="Helical" evidence="1">
    <location>
        <begin position="265"/>
        <end position="286"/>
    </location>
</feature>
<keyword evidence="1" id="KW-0812">Transmembrane</keyword>
<feature type="transmembrane region" description="Helical" evidence="1">
    <location>
        <begin position="425"/>
        <end position="449"/>
    </location>
</feature>
<evidence type="ECO:0000313" key="3">
    <source>
        <dbReference type="Proteomes" id="UP000563524"/>
    </source>
</evidence>
<dbReference type="GO" id="GO:0005886">
    <property type="term" value="C:plasma membrane"/>
    <property type="evidence" value="ECO:0007669"/>
    <property type="project" value="TreeGrafter"/>
</dbReference>